<comment type="catalytic activity">
    <reaction evidence="9">
        <text>O-phospho-L-serine + H2O = L-serine + phosphate</text>
        <dbReference type="Rhea" id="RHEA:21208"/>
        <dbReference type="ChEBI" id="CHEBI:15377"/>
        <dbReference type="ChEBI" id="CHEBI:33384"/>
        <dbReference type="ChEBI" id="CHEBI:43474"/>
        <dbReference type="ChEBI" id="CHEBI:57524"/>
        <dbReference type="EC" id="3.1.3.3"/>
    </reaction>
</comment>
<dbReference type="GO" id="GO:0036424">
    <property type="term" value="F:L-phosphoserine phosphatase activity"/>
    <property type="evidence" value="ECO:0007669"/>
    <property type="project" value="TreeGrafter"/>
</dbReference>
<dbReference type="Gene3D" id="3.40.50.1000">
    <property type="entry name" value="HAD superfamily/HAD-like"/>
    <property type="match status" value="1"/>
</dbReference>
<dbReference type="InterPro" id="IPR036412">
    <property type="entry name" value="HAD-like_sf"/>
</dbReference>
<evidence type="ECO:0000256" key="9">
    <source>
        <dbReference type="ARBA" id="ARBA00048138"/>
    </source>
</evidence>
<name>A0A0G1NPI8_9BACT</name>
<sequence length="214" mass="24230">MFKAVIFDIDGTLTKKSTFWKELTEKLGGSVDKHMQLFEELLEGKISIDKACEGLVEVWNSTGRAVKPEFEKIFDAIPLRDDARDVVGYLKSKNYKLCIITGSLDIFAELIAKKVGINTWYANGNMKWDKDGKLINFSFNPEQAEQKVTQFKDYLKKNKLESNECVVVGDSGNDIGLFKLTGNGVVVRTEFWEDEFGEIAWRVIGGLSELKKIL</sequence>
<dbReference type="PANTHER" id="PTHR43344:SF2">
    <property type="entry name" value="PHOSPHOSERINE PHOSPHATASE"/>
    <property type="match status" value="1"/>
</dbReference>
<evidence type="ECO:0000256" key="2">
    <source>
        <dbReference type="ARBA" id="ARBA00005135"/>
    </source>
</evidence>
<dbReference type="GO" id="GO:0005737">
    <property type="term" value="C:cytoplasm"/>
    <property type="evidence" value="ECO:0007669"/>
    <property type="project" value="TreeGrafter"/>
</dbReference>
<dbReference type="NCBIfam" id="TIGR01488">
    <property type="entry name" value="HAD-SF-IB"/>
    <property type="match status" value="1"/>
</dbReference>
<comment type="pathway">
    <text evidence="2">Amino-acid biosynthesis; L-serine biosynthesis; L-serine from 3-phospho-D-glycerate: step 3/3.</text>
</comment>
<keyword evidence="4" id="KW-0028">Amino-acid biosynthesis</keyword>
<comment type="catalytic activity">
    <reaction evidence="10">
        <text>O-phospho-D-serine + H2O = D-serine + phosphate</text>
        <dbReference type="Rhea" id="RHEA:24873"/>
        <dbReference type="ChEBI" id="CHEBI:15377"/>
        <dbReference type="ChEBI" id="CHEBI:35247"/>
        <dbReference type="ChEBI" id="CHEBI:43474"/>
        <dbReference type="ChEBI" id="CHEBI:58680"/>
        <dbReference type="EC" id="3.1.3.3"/>
    </reaction>
</comment>
<dbReference type="InterPro" id="IPR023214">
    <property type="entry name" value="HAD_sf"/>
</dbReference>
<evidence type="ECO:0000256" key="3">
    <source>
        <dbReference type="ARBA" id="ARBA00012640"/>
    </source>
</evidence>
<dbReference type="Proteomes" id="UP000034107">
    <property type="component" value="Unassembled WGS sequence"/>
</dbReference>
<evidence type="ECO:0000256" key="6">
    <source>
        <dbReference type="ARBA" id="ARBA00022801"/>
    </source>
</evidence>
<accession>A0A0G1NPI8</accession>
<comment type="cofactor">
    <cofactor evidence="1">
        <name>Mg(2+)</name>
        <dbReference type="ChEBI" id="CHEBI:18420"/>
    </cofactor>
</comment>
<dbReference type="SFLD" id="SFLDG01129">
    <property type="entry name" value="C1.5:_HAD__Beta-PGM__Phosphata"/>
    <property type="match status" value="1"/>
</dbReference>
<comment type="caution">
    <text evidence="11">The sequence shown here is derived from an EMBL/GenBank/DDBJ whole genome shotgun (WGS) entry which is preliminary data.</text>
</comment>
<proteinExistence type="predicted"/>
<evidence type="ECO:0000256" key="8">
    <source>
        <dbReference type="ARBA" id="ARBA00023299"/>
    </source>
</evidence>
<dbReference type="EC" id="3.1.3.3" evidence="3"/>
<dbReference type="SUPFAM" id="SSF56784">
    <property type="entry name" value="HAD-like"/>
    <property type="match status" value="1"/>
</dbReference>
<keyword evidence="7" id="KW-0460">Magnesium</keyword>
<protein>
    <recommendedName>
        <fullName evidence="3">phosphoserine phosphatase</fullName>
        <ecNumber evidence="3">3.1.3.3</ecNumber>
    </recommendedName>
</protein>
<gene>
    <name evidence="11" type="ORF">UX31_C0005G0027</name>
</gene>
<organism evidence="11 12">
    <name type="scientific">Candidatus Nomurabacteria bacterium GW2011_GWA1_46_11</name>
    <dbReference type="NCBI Taxonomy" id="1618732"/>
    <lineage>
        <taxon>Bacteria</taxon>
        <taxon>Candidatus Nomuraibacteriota</taxon>
    </lineage>
</organism>
<reference evidence="11 12" key="1">
    <citation type="journal article" date="2015" name="Nature">
        <title>rRNA introns, odd ribosomes, and small enigmatic genomes across a large radiation of phyla.</title>
        <authorList>
            <person name="Brown C.T."/>
            <person name="Hug L.A."/>
            <person name="Thomas B.C."/>
            <person name="Sharon I."/>
            <person name="Castelle C.J."/>
            <person name="Singh A."/>
            <person name="Wilkins M.J."/>
            <person name="Williams K.H."/>
            <person name="Banfield J.F."/>
        </authorList>
    </citation>
    <scope>NUCLEOTIDE SEQUENCE [LARGE SCALE GENOMIC DNA]</scope>
</reference>
<evidence type="ECO:0000313" key="12">
    <source>
        <dbReference type="Proteomes" id="UP000034107"/>
    </source>
</evidence>
<keyword evidence="8" id="KW-0718">Serine biosynthesis</keyword>
<evidence type="ECO:0000256" key="4">
    <source>
        <dbReference type="ARBA" id="ARBA00022605"/>
    </source>
</evidence>
<evidence type="ECO:0000256" key="7">
    <source>
        <dbReference type="ARBA" id="ARBA00022842"/>
    </source>
</evidence>
<dbReference type="GO" id="GO:0000287">
    <property type="term" value="F:magnesium ion binding"/>
    <property type="evidence" value="ECO:0007669"/>
    <property type="project" value="TreeGrafter"/>
</dbReference>
<keyword evidence="5" id="KW-0479">Metal-binding</keyword>
<evidence type="ECO:0000256" key="10">
    <source>
        <dbReference type="ARBA" id="ARBA00048523"/>
    </source>
</evidence>
<dbReference type="EMBL" id="LCLS01000005">
    <property type="protein sequence ID" value="KKU22217.1"/>
    <property type="molecule type" value="Genomic_DNA"/>
</dbReference>
<evidence type="ECO:0000256" key="5">
    <source>
        <dbReference type="ARBA" id="ARBA00022723"/>
    </source>
</evidence>
<evidence type="ECO:0000256" key="1">
    <source>
        <dbReference type="ARBA" id="ARBA00001946"/>
    </source>
</evidence>
<keyword evidence="6" id="KW-0378">Hydrolase</keyword>
<dbReference type="InterPro" id="IPR050582">
    <property type="entry name" value="HAD-like_SerB"/>
</dbReference>
<dbReference type="Pfam" id="PF00702">
    <property type="entry name" value="Hydrolase"/>
    <property type="match status" value="1"/>
</dbReference>
<dbReference type="GO" id="GO:0006564">
    <property type="term" value="P:L-serine biosynthetic process"/>
    <property type="evidence" value="ECO:0007669"/>
    <property type="project" value="UniProtKB-KW"/>
</dbReference>
<dbReference type="SFLD" id="SFLDS00003">
    <property type="entry name" value="Haloacid_Dehalogenase"/>
    <property type="match status" value="1"/>
</dbReference>
<evidence type="ECO:0000313" key="11">
    <source>
        <dbReference type="EMBL" id="KKU22217.1"/>
    </source>
</evidence>
<dbReference type="PANTHER" id="PTHR43344">
    <property type="entry name" value="PHOSPHOSERINE PHOSPHATASE"/>
    <property type="match status" value="1"/>
</dbReference>
<dbReference type="AlphaFoldDB" id="A0A0G1NPI8"/>